<proteinExistence type="predicted"/>
<accession>A0A0W8FEW6</accession>
<comment type="caution">
    <text evidence="1">The sequence shown here is derived from an EMBL/GenBank/DDBJ whole genome shotgun (WGS) entry which is preliminary data.</text>
</comment>
<protein>
    <submittedName>
        <fullName evidence="1">Uncharacterized protein</fullName>
    </submittedName>
</protein>
<organism evidence="1">
    <name type="scientific">hydrocarbon metagenome</name>
    <dbReference type="NCBI Taxonomy" id="938273"/>
    <lineage>
        <taxon>unclassified sequences</taxon>
        <taxon>metagenomes</taxon>
        <taxon>ecological metagenomes</taxon>
    </lineage>
</organism>
<reference evidence="1" key="1">
    <citation type="journal article" date="2015" name="Proc. Natl. Acad. Sci. U.S.A.">
        <title>Networks of energetic and metabolic interactions define dynamics in microbial communities.</title>
        <authorList>
            <person name="Embree M."/>
            <person name="Liu J.K."/>
            <person name="Al-Bassam M.M."/>
            <person name="Zengler K."/>
        </authorList>
    </citation>
    <scope>NUCLEOTIDE SEQUENCE</scope>
</reference>
<dbReference type="AlphaFoldDB" id="A0A0W8FEW6"/>
<evidence type="ECO:0000313" key="1">
    <source>
        <dbReference type="EMBL" id="KUG19170.1"/>
    </source>
</evidence>
<dbReference type="EMBL" id="LNQE01001319">
    <property type="protein sequence ID" value="KUG19170.1"/>
    <property type="molecule type" value="Genomic_DNA"/>
</dbReference>
<name>A0A0W8FEW6_9ZZZZ</name>
<gene>
    <name evidence="1" type="ORF">ASZ90_011113</name>
</gene>
<sequence length="74" mass="8340">MNAGHPRDESLRIWIRPPALPGVHPGEMGIPLVVDEVKREGKLPPPDQAFILYSSRKYPDTGIPSDLLWHETLM</sequence>